<gene>
    <name evidence="3" type="ORF">J437_LFUL004624</name>
</gene>
<protein>
    <recommendedName>
        <fullName evidence="2">Neurotransmitter-gated ion-channel transmembrane domain-containing protein</fullName>
    </recommendedName>
</protein>
<feature type="transmembrane region" description="Helical" evidence="1">
    <location>
        <begin position="174"/>
        <end position="192"/>
    </location>
</feature>
<evidence type="ECO:0000313" key="3">
    <source>
        <dbReference type="EMBL" id="KAG8224883.1"/>
    </source>
</evidence>
<dbReference type="AlphaFoldDB" id="A0A8K0NX60"/>
<dbReference type="EMBL" id="KZ308215">
    <property type="protein sequence ID" value="KAG8224883.1"/>
    <property type="molecule type" value="Genomic_DNA"/>
</dbReference>
<dbReference type="OrthoDB" id="8175758at2759"/>
<sequence length="205" mass="23598">MLIHCEGSYPAIAICLKFQRRLSYHLLQTYIPSGLFVIVSWVSFLVPRECAPGRLAICMTTLLTLTAMFGAVRLDKQLKVTERKTKKPSSEGKEEENKCKKSSWGCVAPRQLGSGHFRFTESPDENESRLKRKWISGGETFEITSETEDSNQKHRKKYKVTDESLTSLRRNMEFISAIIAPIGFLIFNLWYWPWILLTPSRDVEC</sequence>
<keyword evidence="1" id="KW-0472">Membrane</keyword>
<evidence type="ECO:0000259" key="2">
    <source>
        <dbReference type="Pfam" id="PF02932"/>
    </source>
</evidence>
<feature type="domain" description="Neurotransmitter-gated ion-channel transmembrane" evidence="2">
    <location>
        <begin position="29"/>
        <end position="69"/>
    </location>
</feature>
<evidence type="ECO:0000313" key="4">
    <source>
        <dbReference type="Proteomes" id="UP000792457"/>
    </source>
</evidence>
<feature type="transmembrane region" description="Helical" evidence="1">
    <location>
        <begin position="26"/>
        <end position="46"/>
    </location>
</feature>
<dbReference type="PANTHER" id="PTHR18945">
    <property type="entry name" value="NEUROTRANSMITTER GATED ION CHANNEL"/>
    <property type="match status" value="1"/>
</dbReference>
<dbReference type="InterPro" id="IPR006201">
    <property type="entry name" value="Neur_channel"/>
</dbReference>
<dbReference type="Pfam" id="PF02932">
    <property type="entry name" value="Neur_chan_memb"/>
    <property type="match status" value="1"/>
</dbReference>
<dbReference type="InterPro" id="IPR036719">
    <property type="entry name" value="Neuro-gated_channel_TM_sf"/>
</dbReference>
<evidence type="ECO:0000256" key="1">
    <source>
        <dbReference type="SAM" id="Phobius"/>
    </source>
</evidence>
<dbReference type="GO" id="GO:0099095">
    <property type="term" value="F:ligand-gated monoatomic anion channel activity"/>
    <property type="evidence" value="ECO:0007669"/>
    <property type="project" value="UniProtKB-ARBA"/>
</dbReference>
<dbReference type="GO" id="GO:0016020">
    <property type="term" value="C:membrane"/>
    <property type="evidence" value="ECO:0007669"/>
    <property type="project" value="InterPro"/>
</dbReference>
<dbReference type="GO" id="GO:0004888">
    <property type="term" value="F:transmembrane signaling receptor activity"/>
    <property type="evidence" value="ECO:0007669"/>
    <property type="project" value="InterPro"/>
</dbReference>
<keyword evidence="1" id="KW-0812">Transmembrane</keyword>
<reference evidence="3" key="1">
    <citation type="submission" date="2013-04" db="EMBL/GenBank/DDBJ databases">
        <authorList>
            <person name="Qu J."/>
            <person name="Murali S.C."/>
            <person name="Bandaranaike D."/>
            <person name="Bellair M."/>
            <person name="Blankenburg K."/>
            <person name="Chao H."/>
            <person name="Dinh H."/>
            <person name="Doddapaneni H."/>
            <person name="Downs B."/>
            <person name="Dugan-Rocha S."/>
            <person name="Elkadiri S."/>
            <person name="Gnanaolivu R.D."/>
            <person name="Hernandez B."/>
            <person name="Javaid M."/>
            <person name="Jayaseelan J.C."/>
            <person name="Lee S."/>
            <person name="Li M."/>
            <person name="Ming W."/>
            <person name="Munidasa M."/>
            <person name="Muniz J."/>
            <person name="Nguyen L."/>
            <person name="Ongeri F."/>
            <person name="Osuji N."/>
            <person name="Pu L.-L."/>
            <person name="Puazo M."/>
            <person name="Qu C."/>
            <person name="Quiroz J."/>
            <person name="Raj R."/>
            <person name="Weissenberger G."/>
            <person name="Xin Y."/>
            <person name="Zou X."/>
            <person name="Han Y."/>
            <person name="Richards S."/>
            <person name="Worley K."/>
            <person name="Muzny D."/>
            <person name="Gibbs R."/>
        </authorList>
    </citation>
    <scope>NUCLEOTIDE SEQUENCE</scope>
    <source>
        <strain evidence="3">Sampled in the wild</strain>
    </source>
</reference>
<keyword evidence="4" id="KW-1185">Reference proteome</keyword>
<reference evidence="3" key="2">
    <citation type="submission" date="2017-10" db="EMBL/GenBank/DDBJ databases">
        <title>Ladona fulva Genome sequencing and assembly.</title>
        <authorList>
            <person name="Murali S."/>
            <person name="Richards S."/>
            <person name="Bandaranaike D."/>
            <person name="Bellair M."/>
            <person name="Blankenburg K."/>
            <person name="Chao H."/>
            <person name="Dinh H."/>
            <person name="Doddapaneni H."/>
            <person name="Dugan-Rocha S."/>
            <person name="Elkadiri S."/>
            <person name="Gnanaolivu R."/>
            <person name="Hernandez B."/>
            <person name="Skinner E."/>
            <person name="Javaid M."/>
            <person name="Lee S."/>
            <person name="Li M."/>
            <person name="Ming W."/>
            <person name="Munidasa M."/>
            <person name="Muniz J."/>
            <person name="Nguyen L."/>
            <person name="Hughes D."/>
            <person name="Osuji N."/>
            <person name="Pu L.-L."/>
            <person name="Puazo M."/>
            <person name="Qu C."/>
            <person name="Quiroz J."/>
            <person name="Raj R."/>
            <person name="Weissenberger G."/>
            <person name="Xin Y."/>
            <person name="Zou X."/>
            <person name="Han Y."/>
            <person name="Worley K."/>
            <person name="Muzny D."/>
            <person name="Gibbs R."/>
        </authorList>
    </citation>
    <scope>NUCLEOTIDE SEQUENCE</scope>
    <source>
        <strain evidence="3">Sampled in the wild</strain>
    </source>
</reference>
<dbReference type="GO" id="GO:0005254">
    <property type="term" value="F:chloride channel activity"/>
    <property type="evidence" value="ECO:0007669"/>
    <property type="project" value="UniProtKB-ARBA"/>
</dbReference>
<comment type="caution">
    <text evidence="3">The sequence shown here is derived from an EMBL/GenBank/DDBJ whole genome shotgun (WGS) entry which is preliminary data.</text>
</comment>
<proteinExistence type="predicted"/>
<dbReference type="InterPro" id="IPR006028">
    <property type="entry name" value="GABAA/Glycine_rcpt"/>
</dbReference>
<dbReference type="Proteomes" id="UP000792457">
    <property type="component" value="Unassembled WGS sequence"/>
</dbReference>
<dbReference type="GO" id="GO:0005230">
    <property type="term" value="F:extracellular ligand-gated monoatomic ion channel activity"/>
    <property type="evidence" value="ECO:0007669"/>
    <property type="project" value="UniProtKB-ARBA"/>
</dbReference>
<dbReference type="InterPro" id="IPR006029">
    <property type="entry name" value="Neurotrans-gated_channel_TM"/>
</dbReference>
<dbReference type="PRINTS" id="PR00253">
    <property type="entry name" value="GABAARECEPTR"/>
</dbReference>
<feature type="transmembrane region" description="Helical" evidence="1">
    <location>
        <begin position="52"/>
        <end position="74"/>
    </location>
</feature>
<name>A0A8K0NX60_LADFU</name>
<dbReference type="Gene3D" id="1.20.58.390">
    <property type="entry name" value="Neurotransmitter-gated ion-channel transmembrane domain"/>
    <property type="match status" value="1"/>
</dbReference>
<keyword evidence="1" id="KW-1133">Transmembrane helix</keyword>
<dbReference type="InterPro" id="IPR038050">
    <property type="entry name" value="Neuro_actylchol_rec"/>
</dbReference>
<dbReference type="SUPFAM" id="SSF90112">
    <property type="entry name" value="Neurotransmitter-gated ion-channel transmembrane pore"/>
    <property type="match status" value="1"/>
</dbReference>
<organism evidence="3 4">
    <name type="scientific">Ladona fulva</name>
    <name type="common">Scarce chaser dragonfly</name>
    <name type="synonym">Libellula fulva</name>
    <dbReference type="NCBI Taxonomy" id="123851"/>
    <lineage>
        <taxon>Eukaryota</taxon>
        <taxon>Metazoa</taxon>
        <taxon>Ecdysozoa</taxon>
        <taxon>Arthropoda</taxon>
        <taxon>Hexapoda</taxon>
        <taxon>Insecta</taxon>
        <taxon>Pterygota</taxon>
        <taxon>Palaeoptera</taxon>
        <taxon>Odonata</taxon>
        <taxon>Epiprocta</taxon>
        <taxon>Anisoptera</taxon>
        <taxon>Libelluloidea</taxon>
        <taxon>Libellulidae</taxon>
        <taxon>Ladona</taxon>
    </lineage>
</organism>
<accession>A0A8K0NX60</accession>